<organism evidence="3 4">
    <name type="scientific">Acinetobacter variabilis</name>
    <dbReference type="NCBI Taxonomy" id="70346"/>
    <lineage>
        <taxon>Bacteria</taxon>
        <taxon>Pseudomonadati</taxon>
        <taxon>Pseudomonadota</taxon>
        <taxon>Gammaproteobacteria</taxon>
        <taxon>Moraxellales</taxon>
        <taxon>Moraxellaceae</taxon>
        <taxon>Acinetobacter</taxon>
    </lineage>
</organism>
<dbReference type="AlphaFoldDB" id="N8WNL1"/>
<evidence type="ECO:0000313" key="3">
    <source>
        <dbReference type="EMBL" id="ENU98483.1"/>
    </source>
</evidence>
<dbReference type="Proteomes" id="UP000013070">
    <property type="component" value="Unassembled WGS sequence"/>
</dbReference>
<dbReference type="InterPro" id="IPR018877">
    <property type="entry name" value="Phage_P22_Orf201_C"/>
</dbReference>
<dbReference type="EMBL" id="APPE01000065">
    <property type="protein sequence ID" value="ENU98483.1"/>
    <property type="molecule type" value="Genomic_DNA"/>
</dbReference>
<protein>
    <recommendedName>
        <fullName evidence="5">AntA/AntB antirepressor domain-containing protein</fullName>
    </recommendedName>
</protein>
<dbReference type="PATRIC" id="fig|1217710.3.peg.2399"/>
<proteinExistence type="predicted"/>
<dbReference type="RefSeq" id="WP_004784365.1">
    <property type="nucleotide sequence ID" value="NZ_KB849404.1"/>
</dbReference>
<accession>N8WNL1</accession>
<dbReference type="Pfam" id="PF10549">
    <property type="entry name" value="ORF11CD3"/>
    <property type="match status" value="1"/>
</dbReference>
<gene>
    <name evidence="3" type="ORF">F969_02514</name>
</gene>
<reference evidence="3 4" key="1">
    <citation type="submission" date="2013-02" db="EMBL/GenBank/DDBJ databases">
        <title>The Genome Sequence of Acinetobacter sp. NIPH 899.</title>
        <authorList>
            <consortium name="The Broad Institute Genome Sequencing Platform"/>
            <consortium name="The Broad Institute Genome Sequencing Center for Infectious Disease"/>
            <person name="Cerqueira G."/>
            <person name="Feldgarden M."/>
            <person name="Courvalin P."/>
            <person name="Perichon B."/>
            <person name="Grillot-Courvalin C."/>
            <person name="Clermont D."/>
            <person name="Rocha E."/>
            <person name="Yoon E.-J."/>
            <person name="Nemec A."/>
            <person name="Walker B."/>
            <person name="Young S.K."/>
            <person name="Zeng Q."/>
            <person name="Gargeya S."/>
            <person name="Fitzgerald M."/>
            <person name="Haas B."/>
            <person name="Abouelleil A."/>
            <person name="Alvarado L."/>
            <person name="Arachchi H.M."/>
            <person name="Berlin A.M."/>
            <person name="Chapman S.B."/>
            <person name="Dewar J."/>
            <person name="Goldberg J."/>
            <person name="Griggs A."/>
            <person name="Gujja S."/>
            <person name="Hansen M."/>
            <person name="Howarth C."/>
            <person name="Imamovic A."/>
            <person name="Larimer J."/>
            <person name="McCowan C."/>
            <person name="Murphy C."/>
            <person name="Neiman D."/>
            <person name="Pearson M."/>
            <person name="Priest M."/>
            <person name="Roberts A."/>
            <person name="Saif S."/>
            <person name="Shea T."/>
            <person name="Sisk P."/>
            <person name="Sykes S."/>
            <person name="Wortman J."/>
            <person name="Nusbaum C."/>
            <person name="Birren B."/>
        </authorList>
    </citation>
    <scope>NUCLEOTIDE SEQUENCE [LARGE SCALE GENOMIC DNA]</scope>
    <source>
        <strain evidence="3 4">NIPH 899</strain>
    </source>
</reference>
<comment type="caution">
    <text evidence="3">The sequence shown here is derived from an EMBL/GenBank/DDBJ whole genome shotgun (WGS) entry which is preliminary data.</text>
</comment>
<evidence type="ECO:0000313" key="4">
    <source>
        <dbReference type="Proteomes" id="UP000013070"/>
    </source>
</evidence>
<dbReference type="eggNOG" id="COG3561">
    <property type="taxonomic scope" value="Bacteria"/>
</dbReference>
<keyword evidence="4" id="KW-1185">Reference proteome</keyword>
<dbReference type="PANTHER" id="PTHR36180">
    <property type="entry name" value="DNA-BINDING PROTEIN-RELATED-RELATED"/>
    <property type="match status" value="1"/>
</dbReference>
<dbReference type="Pfam" id="PF08346">
    <property type="entry name" value="AntA"/>
    <property type="match status" value="1"/>
</dbReference>
<feature type="domain" description="Bacteriophage P22 Orf201 C-terminal" evidence="2">
    <location>
        <begin position="124"/>
        <end position="176"/>
    </location>
</feature>
<dbReference type="HOGENOM" id="CLU_046670_14_3_6"/>
<evidence type="ECO:0008006" key="5">
    <source>
        <dbReference type="Google" id="ProtNLM"/>
    </source>
</evidence>
<dbReference type="InterPro" id="IPR013557">
    <property type="entry name" value="AntA/B_antirep"/>
</dbReference>
<feature type="domain" description="AntA/AntB antirepressor" evidence="1">
    <location>
        <begin position="26"/>
        <end position="100"/>
    </location>
</feature>
<evidence type="ECO:0000259" key="1">
    <source>
        <dbReference type="Pfam" id="PF08346"/>
    </source>
</evidence>
<name>N8WNL1_9GAMM</name>
<evidence type="ECO:0000259" key="2">
    <source>
        <dbReference type="Pfam" id="PF10549"/>
    </source>
</evidence>
<dbReference type="PANTHER" id="PTHR36180:SF1">
    <property type="entry name" value="ANTA_ANTB ANTIREPRESSOR DOMAIN-CONTAINING PROTEIN"/>
    <property type="match status" value="1"/>
</dbReference>
<sequence length="183" mass="21234">MNAIVNQNSLIPVIEHEIDGELQPCVDARELHKWLKCGEMFSKWISGRIRKYGFTENEDFSCYWEFSQTQTKVGRKGKAKVKKYVLTLDMAKELSMVENNDQGRTARRYFINCEKSLRQAAFGLMNQFNKAMLEVERFTDIASNAGRTLCLVGKQYKPQAVQKAEELKQKIQPLLPFEDKKDE</sequence>